<sequence length="72" mass="8025">MCRGFVKAADDTVREPALDFDRFGNFFDAYGSYLKYLTSMPQPRSVISNDRRTGELAVTHSGKEATHGVHGE</sequence>
<accession>A0ABM9I0N9</accession>
<organism evidence="1 2">
    <name type="scientific">Methylocaldum szegediense</name>
    <dbReference type="NCBI Taxonomy" id="73780"/>
    <lineage>
        <taxon>Bacteria</taxon>
        <taxon>Pseudomonadati</taxon>
        <taxon>Pseudomonadota</taxon>
        <taxon>Gammaproteobacteria</taxon>
        <taxon>Methylococcales</taxon>
        <taxon>Methylococcaceae</taxon>
        <taxon>Methylocaldum</taxon>
    </lineage>
</organism>
<keyword evidence="2" id="KW-1185">Reference proteome</keyword>
<protein>
    <submittedName>
        <fullName evidence="1">Uncharacterized protein</fullName>
    </submittedName>
</protein>
<proteinExistence type="predicted"/>
<name>A0ABM9I0N9_9GAMM</name>
<dbReference type="Proteomes" id="UP001162030">
    <property type="component" value="Chromosome"/>
</dbReference>
<evidence type="ECO:0000313" key="2">
    <source>
        <dbReference type="Proteomes" id="UP001162030"/>
    </source>
</evidence>
<dbReference type="EMBL" id="OX458333">
    <property type="protein sequence ID" value="CAI8810381.1"/>
    <property type="molecule type" value="Genomic_DNA"/>
</dbReference>
<gene>
    <name evidence="1" type="ORF">MSZNOR_1766</name>
</gene>
<evidence type="ECO:0000313" key="1">
    <source>
        <dbReference type="EMBL" id="CAI8810381.1"/>
    </source>
</evidence>
<reference evidence="1 2" key="1">
    <citation type="submission" date="2023-03" db="EMBL/GenBank/DDBJ databases">
        <authorList>
            <person name="Pearce D."/>
        </authorList>
    </citation>
    <scope>NUCLEOTIDE SEQUENCE [LARGE SCALE GENOMIC DNA]</scope>
    <source>
        <strain evidence="1">Msz</strain>
    </source>
</reference>